<sequence>MIRVLDKLLLFVYSLAIGAVAVIAFCAGFNWFPEDWLNNLVHNLYNGTSEWLQVTVIAVSAALFLISLRFFYVSLRRSNASAPSIDQRTEFGDIRISLETVENLALKAAARQRGVKDLRARIHISEAGIDISLRAIADGESSIPTLTEEIQRAVKEHVEEITGIPVATVSVFVANIIQTANFKSRVE</sequence>
<accession>A0A3G9IQH4</accession>
<protein>
    <submittedName>
        <fullName evidence="2">Uncharacterized protein</fullName>
    </submittedName>
</protein>
<evidence type="ECO:0000256" key="1">
    <source>
        <dbReference type="ARBA" id="ARBA00005721"/>
    </source>
</evidence>
<proteinExistence type="inferred from homology"/>
<name>A0A3G9IQH4_9BACL</name>
<evidence type="ECO:0000313" key="2">
    <source>
        <dbReference type="EMBL" id="BBH21110.1"/>
    </source>
</evidence>
<gene>
    <name evidence="2" type="ORF">Back11_24550</name>
</gene>
<dbReference type="Pfam" id="PF03780">
    <property type="entry name" value="Asp23"/>
    <property type="match status" value="1"/>
</dbReference>
<comment type="similarity">
    <text evidence="1">Belongs to the asp23 family.</text>
</comment>
<dbReference type="OrthoDB" id="1716040at2"/>
<dbReference type="Proteomes" id="UP000275368">
    <property type="component" value="Chromosome"/>
</dbReference>
<reference evidence="2 3" key="1">
    <citation type="submission" date="2018-11" db="EMBL/GenBank/DDBJ databases">
        <title>Complete genome sequence of Paenibacillus baekrokdamisoli strain KCTC 33723.</title>
        <authorList>
            <person name="Kang S.W."/>
            <person name="Lee K.C."/>
            <person name="Kim K.K."/>
            <person name="Kim J.S."/>
            <person name="Kim D.S."/>
            <person name="Ko S.H."/>
            <person name="Yang S.H."/>
            <person name="Lee J.S."/>
        </authorList>
    </citation>
    <scope>NUCLEOTIDE SEQUENCE [LARGE SCALE GENOMIC DNA]</scope>
    <source>
        <strain evidence="2 3">KCTC 33723</strain>
    </source>
</reference>
<dbReference type="AlphaFoldDB" id="A0A3G9IQH4"/>
<dbReference type="KEGG" id="pbk:Back11_24550"/>
<evidence type="ECO:0000313" key="3">
    <source>
        <dbReference type="Proteomes" id="UP000275368"/>
    </source>
</evidence>
<dbReference type="NCBIfam" id="NF033218">
    <property type="entry name" value="anchor_AmaP"/>
    <property type="match status" value="1"/>
</dbReference>
<dbReference type="EMBL" id="AP019308">
    <property type="protein sequence ID" value="BBH21110.1"/>
    <property type="molecule type" value="Genomic_DNA"/>
</dbReference>
<keyword evidence="3" id="KW-1185">Reference proteome</keyword>
<dbReference type="InterPro" id="IPR005531">
    <property type="entry name" value="Asp23"/>
</dbReference>
<organism evidence="2 3">
    <name type="scientific">Paenibacillus baekrokdamisoli</name>
    <dbReference type="NCBI Taxonomy" id="1712516"/>
    <lineage>
        <taxon>Bacteria</taxon>
        <taxon>Bacillati</taxon>
        <taxon>Bacillota</taxon>
        <taxon>Bacilli</taxon>
        <taxon>Bacillales</taxon>
        <taxon>Paenibacillaceae</taxon>
        <taxon>Paenibacillus</taxon>
    </lineage>
</organism>
<dbReference type="RefSeq" id="WP_125657080.1">
    <property type="nucleotide sequence ID" value="NZ_AP019308.1"/>
</dbReference>